<evidence type="ECO:0000313" key="1">
    <source>
        <dbReference type="EMBL" id="CAI9594812.1"/>
    </source>
</evidence>
<organism evidence="1 2">
    <name type="scientific">Staurois parvus</name>
    <dbReference type="NCBI Taxonomy" id="386267"/>
    <lineage>
        <taxon>Eukaryota</taxon>
        <taxon>Metazoa</taxon>
        <taxon>Chordata</taxon>
        <taxon>Craniata</taxon>
        <taxon>Vertebrata</taxon>
        <taxon>Euteleostomi</taxon>
        <taxon>Amphibia</taxon>
        <taxon>Batrachia</taxon>
        <taxon>Anura</taxon>
        <taxon>Neobatrachia</taxon>
        <taxon>Ranoidea</taxon>
        <taxon>Ranidae</taxon>
        <taxon>Staurois</taxon>
    </lineage>
</organism>
<protein>
    <recommendedName>
        <fullName evidence="3">Ribosomal protein L32</fullName>
    </recommendedName>
</protein>
<evidence type="ECO:0000313" key="2">
    <source>
        <dbReference type="Proteomes" id="UP001162483"/>
    </source>
</evidence>
<proteinExistence type="predicted"/>
<sequence length="54" mass="6875">MLKKKKIYIYIYNIIKIKFWPKFIKKDYLFANFYKKKTLFFSKCLDFFIYIAKK</sequence>
<evidence type="ECO:0008006" key="3">
    <source>
        <dbReference type="Google" id="ProtNLM"/>
    </source>
</evidence>
<keyword evidence="2" id="KW-1185">Reference proteome</keyword>
<dbReference type="Proteomes" id="UP001162483">
    <property type="component" value="Unassembled WGS sequence"/>
</dbReference>
<comment type="caution">
    <text evidence="1">The sequence shown here is derived from an EMBL/GenBank/DDBJ whole genome shotgun (WGS) entry which is preliminary data.</text>
</comment>
<accession>A0ABN9FD45</accession>
<dbReference type="EMBL" id="CATNWA010016712">
    <property type="protein sequence ID" value="CAI9594812.1"/>
    <property type="molecule type" value="Genomic_DNA"/>
</dbReference>
<name>A0ABN9FD45_9NEOB</name>
<reference evidence="1" key="1">
    <citation type="submission" date="2023-05" db="EMBL/GenBank/DDBJ databases">
        <authorList>
            <person name="Stuckert A."/>
        </authorList>
    </citation>
    <scope>NUCLEOTIDE SEQUENCE</scope>
</reference>
<gene>
    <name evidence="1" type="ORF">SPARVUS_LOCUS11798790</name>
</gene>